<proteinExistence type="inferred from homology"/>
<dbReference type="Pfam" id="PF01464">
    <property type="entry name" value="SLT"/>
    <property type="match status" value="1"/>
</dbReference>
<evidence type="ECO:0000256" key="1">
    <source>
        <dbReference type="ARBA" id="ARBA00007734"/>
    </source>
</evidence>
<dbReference type="STRING" id="1121442.SAMN02745702_00436"/>
<dbReference type="Proteomes" id="UP000189733">
    <property type="component" value="Unassembled WGS sequence"/>
</dbReference>
<evidence type="ECO:0000313" key="4">
    <source>
        <dbReference type="Proteomes" id="UP000189733"/>
    </source>
</evidence>
<dbReference type="Gene3D" id="1.10.530.10">
    <property type="match status" value="1"/>
</dbReference>
<dbReference type="SUPFAM" id="SSF53955">
    <property type="entry name" value="Lysozyme-like"/>
    <property type="match status" value="2"/>
</dbReference>
<organism evidence="3 4">
    <name type="scientific">Desulfobaculum bizertense DSM 18034</name>
    <dbReference type="NCBI Taxonomy" id="1121442"/>
    <lineage>
        <taxon>Bacteria</taxon>
        <taxon>Pseudomonadati</taxon>
        <taxon>Thermodesulfobacteriota</taxon>
        <taxon>Desulfovibrionia</taxon>
        <taxon>Desulfovibrionales</taxon>
        <taxon>Desulfovibrionaceae</taxon>
        <taxon>Desulfobaculum</taxon>
    </lineage>
</organism>
<name>A0A1T4VJ30_9BACT</name>
<comment type="similarity">
    <text evidence="1">Belongs to the transglycosylase Slt family.</text>
</comment>
<feature type="domain" description="Transglycosylase SLT" evidence="2">
    <location>
        <begin position="106"/>
        <end position="183"/>
    </location>
</feature>
<dbReference type="PANTHER" id="PTHR37423:SF2">
    <property type="entry name" value="MEMBRANE-BOUND LYTIC MUREIN TRANSGLYCOSYLASE C"/>
    <property type="match status" value="1"/>
</dbReference>
<gene>
    <name evidence="3" type="ORF">SAMN02745702_00436</name>
</gene>
<dbReference type="AlphaFoldDB" id="A0A1T4VJ30"/>
<evidence type="ECO:0000313" key="3">
    <source>
        <dbReference type="EMBL" id="SKA64970.1"/>
    </source>
</evidence>
<dbReference type="EMBL" id="FUYA01000001">
    <property type="protein sequence ID" value="SKA64970.1"/>
    <property type="molecule type" value="Genomic_DNA"/>
</dbReference>
<keyword evidence="4" id="KW-1185">Reference proteome</keyword>
<dbReference type="PANTHER" id="PTHR37423">
    <property type="entry name" value="SOLUBLE LYTIC MUREIN TRANSGLYCOSYLASE-RELATED"/>
    <property type="match status" value="1"/>
</dbReference>
<evidence type="ECO:0000259" key="2">
    <source>
        <dbReference type="Pfam" id="PF01464"/>
    </source>
</evidence>
<reference evidence="3 4" key="1">
    <citation type="submission" date="2017-02" db="EMBL/GenBank/DDBJ databases">
        <authorList>
            <person name="Peterson S.W."/>
        </authorList>
    </citation>
    <scope>NUCLEOTIDE SEQUENCE [LARGE SCALE GENOMIC DNA]</scope>
    <source>
        <strain evidence="3 4">DSM 18034</strain>
    </source>
</reference>
<sequence>MVAASLLPLIGYCPSSAEATTVTLRASAHRDACTSPINVIIPKSYEPPSTERDMRLVRTKLTKATLDFLQTHYAGRNVPLWGKKFEQIDFEKRISNISYWILHGVQQHKKIYPVDPAWIMGQMMAESFFYEFAVSRAFAVGVCQFIAPTARGYGMLCAGDKDAHAKPPYKATDKAGQLKRYYDIRGEWKKARAKRNAIGGGRSTLMHKALVASSKGKVLPEASQYLQQNKKVSALDTQVKDARDKYREYIKANLEGRDIFNDADYAFLSGFDQRVTYNKPIPAMVQMIAEHLRQRNGNIIAAAAGYNAGLRRTQSKDRIYSPYGKLPNFSETVTYVSRIFINHHEISRRMTE</sequence>
<dbReference type="InterPro" id="IPR008258">
    <property type="entry name" value="Transglycosylase_SLT_dom_1"/>
</dbReference>
<accession>A0A1T4VJ30</accession>
<protein>
    <submittedName>
        <fullName evidence="3">Transglycosylase SLT domain-containing protein</fullName>
    </submittedName>
</protein>
<dbReference type="InterPro" id="IPR023346">
    <property type="entry name" value="Lysozyme-like_dom_sf"/>
</dbReference>